<feature type="compositionally biased region" description="Basic and acidic residues" evidence="17">
    <location>
        <begin position="947"/>
        <end position="957"/>
    </location>
</feature>
<dbReference type="GO" id="GO:0006402">
    <property type="term" value="P:mRNA catabolic process"/>
    <property type="evidence" value="ECO:0007669"/>
    <property type="project" value="UniProtKB-UniRule"/>
</dbReference>
<proteinExistence type="inferred from homology"/>
<evidence type="ECO:0000256" key="13">
    <source>
        <dbReference type="ARBA" id="ARBA00022842"/>
    </source>
</evidence>
<feature type="compositionally biased region" description="Low complexity" evidence="17">
    <location>
        <begin position="763"/>
        <end position="788"/>
    </location>
</feature>
<evidence type="ECO:0000256" key="8">
    <source>
        <dbReference type="ARBA" id="ARBA00022723"/>
    </source>
</evidence>
<dbReference type="SUPFAM" id="SSF50249">
    <property type="entry name" value="Nucleic acid-binding proteins"/>
    <property type="match status" value="1"/>
</dbReference>
<keyword evidence="10 16" id="KW-0255">Endonuclease</keyword>
<keyword evidence="9 16" id="KW-0699">rRNA-binding</keyword>
<dbReference type="NCBIfam" id="NF008074">
    <property type="entry name" value="PRK10811.1"/>
    <property type="match status" value="1"/>
</dbReference>
<evidence type="ECO:0000259" key="18">
    <source>
        <dbReference type="PROSITE" id="PS50126"/>
    </source>
</evidence>
<keyword evidence="7 16" id="KW-0540">Nuclease</keyword>
<dbReference type="GO" id="GO:0000287">
    <property type="term" value="F:magnesium ion binding"/>
    <property type="evidence" value="ECO:0007669"/>
    <property type="project" value="UniProtKB-UniRule"/>
</dbReference>
<gene>
    <name evidence="16" type="primary">rne</name>
    <name evidence="19" type="ORF">HNR48_002254</name>
</gene>
<feature type="binding site" evidence="16">
    <location>
        <position position="407"/>
    </location>
    <ligand>
        <name>Zn(2+)</name>
        <dbReference type="ChEBI" id="CHEBI:29105"/>
        <note>ligand shared between dimeric partners</note>
    </ligand>
</feature>
<dbReference type="Pfam" id="PF00575">
    <property type="entry name" value="S1"/>
    <property type="match status" value="1"/>
</dbReference>
<dbReference type="NCBIfam" id="TIGR00757">
    <property type="entry name" value="RNaseEG"/>
    <property type="match status" value="1"/>
</dbReference>
<dbReference type="Gene3D" id="3.40.1260.20">
    <property type="entry name" value="Ribonuclease E, catalytic domain"/>
    <property type="match status" value="1"/>
</dbReference>
<dbReference type="SMART" id="SM00316">
    <property type="entry name" value="S1"/>
    <property type="match status" value="1"/>
</dbReference>
<dbReference type="GO" id="GO:0005737">
    <property type="term" value="C:cytoplasm"/>
    <property type="evidence" value="ECO:0007669"/>
    <property type="project" value="UniProtKB-SubCell"/>
</dbReference>
<comment type="subunit">
    <text evidence="16">Component of the RNA degradosome, which is a multiprotein complex involved in RNA processing and mRNA degradation. Within the RNA degradosome, RNase E assembles into a homotetramer formed by a dimer of dimers.</text>
</comment>
<comment type="subcellular location">
    <subcellularLocation>
        <location evidence="16">Cytoplasm</location>
    </subcellularLocation>
    <subcellularLocation>
        <location evidence="16">Cell inner membrane</location>
        <topology evidence="16">Peripheral membrane protein</topology>
        <orientation evidence="16">Cytoplasmic side</orientation>
    </subcellularLocation>
</comment>
<dbReference type="GO" id="GO:0009898">
    <property type="term" value="C:cytoplasmic side of plasma membrane"/>
    <property type="evidence" value="ECO:0007669"/>
    <property type="project" value="UniProtKB-UniRule"/>
</dbReference>
<dbReference type="GO" id="GO:0008270">
    <property type="term" value="F:zinc ion binding"/>
    <property type="evidence" value="ECO:0007669"/>
    <property type="project" value="UniProtKB-UniRule"/>
</dbReference>
<keyword evidence="5 16" id="KW-0698">rRNA processing</keyword>
<evidence type="ECO:0000256" key="7">
    <source>
        <dbReference type="ARBA" id="ARBA00022722"/>
    </source>
</evidence>
<sequence>MKRMLINATQPEELRVALVDGQWLYDLDIENRTREQKKANIYKGKITRIEPSLEAAFVDYGAERHGFLPLKEISREYFLKQPKDIDGRIKIKDVVKEGMEVIVQIEKEERGNKGAALTTFVSLAGRYLVLMPNNPRAGGISRRIDGDDRSELREALSSIEVPSGMGIIVRTAGVGRSSEELQWDLDNLLNLWSKLKTEADNEVAPAFLFQESNVIIRAIRDYLRPDIGEVVVDNREAYELVQVFISHFMPNYHSKIKFYEDDIPLFNRYQIESQIETAFEREVKLPSGGSIVIDVTEALISIDINSSRATKGGDIEETALQTNLEAADEIARQLRLRDMGGLVVIDFIDMQPARNQREVENRMREALAMDRARVQVGRISRFGLLEMSRQRLRPSLGETTSKVCPRCNGQGTIRGTKSLALSILRLVEEEAKKERSAEIRTIAPVSVATYLLNEKRSAIWAIEQRNDTRVVIVPNAEMVTPHFDVQRLRDDEAVTMETSYKITTGNEEAPEETSKPAEKAAAPTSQPAVQFVAPSQPAPKVEEKKEPGLLSKLFGAIAGLFGSDDDKDKKKSKNNKRKGRGNQNNRNRNRNRNRNAQNKNRENNRDNRDGNRDSKGESNRENNRNKNRDKNNRKQDRPEAENGERQQERSNEGRGNRRNRRGRNNDRNERNENTNAASSNENGKSKDENSNDENRPAKRPSNRRGRPQQRRRGKGENRGNEANAEQNQATTSESVSEAPKTEKAPKAETKAKPAQEKAKPAEAEQPADNNSAAVAAGALAAASAVAALADKEEAKPAQASAEKENASATVEPSADSENNEQINAELEQQLAAAIDAKIRADEELKAKPEQAVTTEEAAPVVEASSNETQEKATEAESNEEPAEESSTSVETVAVEEKSTPSRTETQVEINFDTAENSETASEEPQAEAVEANADSEEANIETAAAENKVEVKAERQYSRPSNDPRQNPQPVQVEVQSVQAKAYVAMALDTAQPSPVNHDPRPLARAANDPRGPKAS</sequence>
<dbReference type="InParanoid" id="A0A7X0JUB0"/>
<name>A0A7X0JUB0_9GAMM</name>
<evidence type="ECO:0000256" key="6">
    <source>
        <dbReference type="ARBA" id="ARBA00022694"/>
    </source>
</evidence>
<feature type="compositionally biased region" description="Basic and acidic residues" evidence="17">
    <location>
        <begin position="683"/>
        <end position="696"/>
    </location>
</feature>
<feature type="compositionally biased region" description="Basic and acidic residues" evidence="17">
    <location>
        <begin position="739"/>
        <end position="762"/>
    </location>
</feature>
<organism evidence="19 20">
    <name type="scientific">Pseudoteredinibacter isoporae</name>
    <dbReference type="NCBI Taxonomy" id="570281"/>
    <lineage>
        <taxon>Bacteria</taxon>
        <taxon>Pseudomonadati</taxon>
        <taxon>Pseudomonadota</taxon>
        <taxon>Gammaproteobacteria</taxon>
        <taxon>Cellvibrionales</taxon>
        <taxon>Cellvibrionaceae</taxon>
        <taxon>Pseudoteredinibacter</taxon>
    </lineage>
</organism>
<evidence type="ECO:0000256" key="15">
    <source>
        <dbReference type="ARBA" id="ARBA00023136"/>
    </source>
</evidence>
<evidence type="ECO:0000256" key="1">
    <source>
        <dbReference type="ARBA" id="ARBA00005663"/>
    </source>
</evidence>
<dbReference type="PANTHER" id="PTHR30001">
    <property type="entry name" value="RIBONUCLEASE"/>
    <property type="match status" value="1"/>
</dbReference>
<dbReference type="Pfam" id="PF10150">
    <property type="entry name" value="RNase_E_G"/>
    <property type="match status" value="1"/>
</dbReference>
<keyword evidence="4 16" id="KW-0997">Cell inner membrane</keyword>
<dbReference type="InterPro" id="IPR004659">
    <property type="entry name" value="RNase_E/G"/>
</dbReference>
<dbReference type="InterPro" id="IPR019307">
    <property type="entry name" value="RNA-bd_AU-1/RNase_E/G"/>
</dbReference>
<dbReference type="FunFam" id="2.40.50.140:FF:000040">
    <property type="entry name" value="Ribonuclease E"/>
    <property type="match status" value="1"/>
</dbReference>
<dbReference type="GO" id="GO:0006364">
    <property type="term" value="P:rRNA processing"/>
    <property type="evidence" value="ECO:0007669"/>
    <property type="project" value="UniProtKB-UniRule"/>
</dbReference>
<keyword evidence="14 16" id="KW-0694">RNA-binding</keyword>
<dbReference type="RefSeq" id="WP_166847598.1">
    <property type="nucleotide sequence ID" value="NZ_JAAONY010000002.1"/>
</dbReference>
<dbReference type="GO" id="GO:0000049">
    <property type="term" value="F:tRNA binding"/>
    <property type="evidence" value="ECO:0007669"/>
    <property type="project" value="UniProtKB-KW"/>
</dbReference>
<keyword evidence="8 16" id="KW-0479">Metal-binding</keyword>
<evidence type="ECO:0000313" key="20">
    <source>
        <dbReference type="Proteomes" id="UP000528457"/>
    </source>
</evidence>
<feature type="compositionally biased region" description="Basic and acidic residues" evidence="17">
    <location>
        <begin position="789"/>
        <end position="805"/>
    </location>
</feature>
<evidence type="ECO:0000313" key="19">
    <source>
        <dbReference type="EMBL" id="MBB6521969.1"/>
    </source>
</evidence>
<dbReference type="InterPro" id="IPR048583">
    <property type="entry name" value="RNase_E_G_thioredoxin-like"/>
</dbReference>
<comment type="cofactor">
    <cofactor evidence="16">
        <name>Zn(2+)</name>
        <dbReference type="ChEBI" id="CHEBI:29105"/>
    </cofactor>
    <text evidence="16">Binds 2 Zn(2+) ions per homotetramer.</text>
</comment>
<evidence type="ECO:0000256" key="3">
    <source>
        <dbReference type="ARBA" id="ARBA00022490"/>
    </source>
</evidence>
<feature type="binding site" evidence="16">
    <location>
        <position position="404"/>
    </location>
    <ligand>
        <name>Zn(2+)</name>
        <dbReference type="ChEBI" id="CHEBI:29105"/>
        <note>ligand shared between dimeric partners</note>
    </ligand>
</feature>
<comment type="similarity">
    <text evidence="16">Belongs to the RNase E/G family. RNase E subfamily.</text>
</comment>
<keyword evidence="11 16" id="KW-0378">Hydrolase</keyword>
<comment type="caution">
    <text evidence="19">The sequence shown here is derived from an EMBL/GenBank/DDBJ whole genome shotgun (WGS) entry which is preliminary data.</text>
</comment>
<keyword evidence="20" id="KW-1185">Reference proteome</keyword>
<feature type="region of interest" description="Disordered" evidence="17">
    <location>
        <begin position="844"/>
        <end position="976"/>
    </location>
</feature>
<evidence type="ECO:0000256" key="16">
    <source>
        <dbReference type="HAMAP-Rule" id="MF_00970"/>
    </source>
</evidence>
<dbReference type="GO" id="GO:0008995">
    <property type="term" value="F:ribonuclease E activity"/>
    <property type="evidence" value="ECO:0007669"/>
    <property type="project" value="UniProtKB-EC"/>
</dbReference>
<accession>A0A7X0JUB0</accession>
<dbReference type="EC" id="3.1.26.12" evidence="16"/>
<feature type="compositionally biased region" description="Basic and acidic residues" evidence="17">
    <location>
        <begin position="599"/>
        <end position="655"/>
    </location>
</feature>
<dbReference type="InterPro" id="IPR003029">
    <property type="entry name" value="S1_domain"/>
</dbReference>
<dbReference type="PANTHER" id="PTHR30001:SF1">
    <property type="entry name" value="RIBONUCLEASE E_G-LIKE PROTEIN, CHLOROPLASTIC"/>
    <property type="match status" value="1"/>
</dbReference>
<dbReference type="InterPro" id="IPR012340">
    <property type="entry name" value="NA-bd_OB-fold"/>
</dbReference>
<keyword evidence="2 16" id="KW-1003">Cell membrane</keyword>
<feature type="region of interest" description="Required for zinc-mediated homotetramerization and catalytic activity" evidence="16">
    <location>
        <begin position="404"/>
        <end position="407"/>
    </location>
</feature>
<feature type="domain" description="S1 motif" evidence="18">
    <location>
        <begin position="39"/>
        <end position="120"/>
    </location>
</feature>
<keyword evidence="13 16" id="KW-0460">Magnesium</keyword>
<dbReference type="EMBL" id="JACHHT010000002">
    <property type="protein sequence ID" value="MBB6521969.1"/>
    <property type="molecule type" value="Genomic_DNA"/>
</dbReference>
<keyword evidence="12 16" id="KW-0862">Zinc</keyword>
<protein>
    <recommendedName>
        <fullName evidence="16">Ribonuclease E</fullName>
        <shortName evidence="16">RNase E</shortName>
        <ecNumber evidence="16">3.1.26.12</ecNumber>
    </recommendedName>
</protein>
<dbReference type="GO" id="GO:0008033">
    <property type="term" value="P:tRNA processing"/>
    <property type="evidence" value="ECO:0007669"/>
    <property type="project" value="UniProtKB-UniRule"/>
</dbReference>
<feature type="region of interest" description="Disordered" evidence="17">
    <location>
        <begin position="989"/>
        <end position="1016"/>
    </location>
</feature>
<evidence type="ECO:0000256" key="4">
    <source>
        <dbReference type="ARBA" id="ARBA00022519"/>
    </source>
</evidence>
<feature type="compositionally biased region" description="Basic residues" evidence="17">
    <location>
        <begin position="697"/>
        <end position="713"/>
    </location>
</feature>
<evidence type="ECO:0000256" key="14">
    <source>
        <dbReference type="ARBA" id="ARBA00022884"/>
    </source>
</evidence>
<dbReference type="HAMAP" id="MF_00970">
    <property type="entry name" value="RNase_E"/>
    <property type="match status" value="1"/>
</dbReference>
<keyword evidence="3 16" id="KW-0963">Cytoplasm</keyword>
<evidence type="ECO:0000256" key="12">
    <source>
        <dbReference type="ARBA" id="ARBA00022833"/>
    </source>
</evidence>
<dbReference type="Proteomes" id="UP000528457">
    <property type="component" value="Unassembled WGS sequence"/>
</dbReference>
<feature type="compositionally biased region" description="Low complexity" evidence="17">
    <location>
        <begin position="673"/>
        <end position="682"/>
    </location>
</feature>
<evidence type="ECO:0000256" key="9">
    <source>
        <dbReference type="ARBA" id="ARBA00022730"/>
    </source>
</evidence>
<evidence type="ECO:0000256" key="17">
    <source>
        <dbReference type="SAM" id="MobiDB-lite"/>
    </source>
</evidence>
<reference evidence="19 20" key="1">
    <citation type="submission" date="2020-08" db="EMBL/GenBank/DDBJ databases">
        <title>Genomic Encyclopedia of Type Strains, Phase IV (KMG-IV): sequencing the most valuable type-strain genomes for metagenomic binning, comparative biology and taxonomic classification.</title>
        <authorList>
            <person name="Goeker M."/>
        </authorList>
    </citation>
    <scope>NUCLEOTIDE SEQUENCE [LARGE SCALE GENOMIC DNA]</scope>
    <source>
        <strain evidence="19 20">DSM 22368</strain>
    </source>
</reference>
<comment type="catalytic activity">
    <reaction evidence="16">
        <text>Endonucleolytic cleavage of single-stranded RNA in A- and U-rich regions.</text>
        <dbReference type="EC" id="3.1.26.12"/>
    </reaction>
</comment>
<keyword evidence="16" id="KW-0820">tRNA-binding</keyword>
<feature type="compositionally biased region" description="Polar residues" evidence="17">
    <location>
        <begin position="900"/>
        <end position="919"/>
    </location>
</feature>
<feature type="compositionally biased region" description="Low complexity" evidence="17">
    <location>
        <begin position="720"/>
        <end position="729"/>
    </location>
</feature>
<evidence type="ECO:0000256" key="10">
    <source>
        <dbReference type="ARBA" id="ARBA00022759"/>
    </source>
</evidence>
<dbReference type="CDD" id="cd04453">
    <property type="entry name" value="S1_RNase_E"/>
    <property type="match status" value="1"/>
</dbReference>
<keyword evidence="15 16" id="KW-0472">Membrane</keyword>
<feature type="binding site" evidence="16">
    <location>
        <position position="303"/>
    </location>
    <ligand>
        <name>Mg(2+)</name>
        <dbReference type="ChEBI" id="CHEBI:18420"/>
        <note>catalytic</note>
    </ligand>
</feature>
<feature type="binding site" evidence="16">
    <location>
        <position position="346"/>
    </location>
    <ligand>
        <name>Mg(2+)</name>
        <dbReference type="ChEBI" id="CHEBI:18420"/>
        <note>catalytic</note>
    </ligand>
</feature>
<comment type="function">
    <text evidence="16">Endoribonuclease that plays a central role in RNA processing and decay. Required for the maturation of 5S and 16S rRNAs and the majority of tRNAs. Also involved in the degradation of most mRNAs.</text>
</comment>
<evidence type="ECO:0000256" key="5">
    <source>
        <dbReference type="ARBA" id="ARBA00022552"/>
    </source>
</evidence>
<comment type="similarity">
    <text evidence="1">Belongs to the RNase E/G family. RNase G subfamily.</text>
</comment>
<keyword evidence="6 16" id="KW-0819">tRNA processing</keyword>
<dbReference type="PROSITE" id="PS50126">
    <property type="entry name" value="S1"/>
    <property type="match status" value="1"/>
</dbReference>
<comment type="cofactor">
    <cofactor evidence="16">
        <name>Mg(2+)</name>
        <dbReference type="ChEBI" id="CHEBI:18420"/>
    </cofactor>
    <text evidence="16">Binds 1 Mg(2+) ion per subunit.</text>
</comment>
<dbReference type="Pfam" id="PF20833">
    <property type="entry name" value="RNase_E_G_Thio"/>
    <property type="match status" value="1"/>
</dbReference>
<feature type="region of interest" description="Disordered" evidence="17">
    <location>
        <begin position="560"/>
        <end position="827"/>
    </location>
</feature>
<evidence type="ECO:0000256" key="2">
    <source>
        <dbReference type="ARBA" id="ARBA00022475"/>
    </source>
</evidence>
<feature type="compositionally biased region" description="Polar residues" evidence="17">
    <location>
        <begin position="806"/>
        <end position="822"/>
    </location>
</feature>
<feature type="compositionally biased region" description="Basic and acidic residues" evidence="17">
    <location>
        <begin position="663"/>
        <end position="672"/>
    </location>
</feature>
<evidence type="ECO:0000256" key="11">
    <source>
        <dbReference type="ARBA" id="ARBA00022801"/>
    </source>
</evidence>
<dbReference type="GO" id="GO:0019843">
    <property type="term" value="F:rRNA binding"/>
    <property type="evidence" value="ECO:0007669"/>
    <property type="project" value="UniProtKB-KW"/>
</dbReference>
<dbReference type="FunCoup" id="A0A7X0JUB0">
    <property type="interactions" value="239"/>
</dbReference>
<feature type="compositionally biased region" description="Basic residues" evidence="17">
    <location>
        <begin position="570"/>
        <end position="580"/>
    </location>
</feature>
<dbReference type="AlphaFoldDB" id="A0A7X0JUB0"/>
<dbReference type="Gene3D" id="2.40.50.140">
    <property type="entry name" value="Nucleic acid-binding proteins"/>
    <property type="match status" value="1"/>
</dbReference>
<feature type="compositionally biased region" description="Low complexity" evidence="17">
    <location>
        <begin position="964"/>
        <end position="976"/>
    </location>
</feature>
<feature type="region of interest" description="Disordered" evidence="17">
    <location>
        <begin position="501"/>
        <end position="547"/>
    </location>
</feature>
<dbReference type="InterPro" id="IPR028878">
    <property type="entry name" value="RNase_E"/>
</dbReference>